<accession>A0AAJ5VXR3</accession>
<protein>
    <recommendedName>
        <fullName evidence="3">DUF1127 domain-containing protein</fullName>
    </recommendedName>
</protein>
<proteinExistence type="predicted"/>
<reference evidence="1" key="1">
    <citation type="submission" date="2023-03" db="EMBL/GenBank/DDBJ databases">
        <title>Andean soil-derived lignocellulolytic bacterial consortium as a source of novel taxa and putative plastic-active enzymes.</title>
        <authorList>
            <person name="Diaz-Garcia L."/>
            <person name="Chuvochina M."/>
            <person name="Feuerriegel G."/>
            <person name="Bunk B."/>
            <person name="Sproer C."/>
            <person name="Streit W.R."/>
            <person name="Rodriguez L.M."/>
            <person name="Overmann J."/>
            <person name="Jimenez D.J."/>
        </authorList>
    </citation>
    <scope>NUCLEOTIDE SEQUENCE</scope>
    <source>
        <strain evidence="1">MAG 4196</strain>
    </source>
</reference>
<name>A0AAJ5VXR3_9HYPH</name>
<gene>
    <name evidence="1" type="ORF">P0Y65_03715</name>
</gene>
<evidence type="ECO:0000313" key="1">
    <source>
        <dbReference type="EMBL" id="WEK05374.1"/>
    </source>
</evidence>
<dbReference type="Proteomes" id="UP001217476">
    <property type="component" value="Chromosome"/>
</dbReference>
<dbReference type="EMBL" id="CP119312">
    <property type="protein sequence ID" value="WEK05374.1"/>
    <property type="molecule type" value="Genomic_DNA"/>
</dbReference>
<sequence>MTATDILLLHDPFTTRLRRRLFRFIVRWRRHRQTARAWVELSRLDEKLRYDLGLDFVDLTELRRRASPASPLRNMAETEALLDLILRRRY</sequence>
<organism evidence="1 2">
    <name type="scientific">Candidatus Devosia phytovorans</name>
    <dbReference type="NCBI Taxonomy" id="3121372"/>
    <lineage>
        <taxon>Bacteria</taxon>
        <taxon>Pseudomonadati</taxon>
        <taxon>Pseudomonadota</taxon>
        <taxon>Alphaproteobacteria</taxon>
        <taxon>Hyphomicrobiales</taxon>
        <taxon>Devosiaceae</taxon>
        <taxon>Devosia</taxon>
    </lineage>
</organism>
<dbReference type="AlphaFoldDB" id="A0AAJ5VXR3"/>
<evidence type="ECO:0008006" key="3">
    <source>
        <dbReference type="Google" id="ProtNLM"/>
    </source>
</evidence>
<evidence type="ECO:0000313" key="2">
    <source>
        <dbReference type="Proteomes" id="UP001217476"/>
    </source>
</evidence>